<dbReference type="PANTHER" id="PTHR42718">
    <property type="entry name" value="MAJOR FACILITATOR SUPERFAMILY MULTIDRUG TRANSPORTER MFSC"/>
    <property type="match status" value="1"/>
</dbReference>
<reference evidence="10" key="1">
    <citation type="submission" date="2021-03" db="EMBL/GenBank/DDBJ databases">
        <title>Whole genome sequence of Streptomyces bomunensis MMS17-BM035.</title>
        <authorList>
            <person name="Lee J.H."/>
        </authorList>
    </citation>
    <scope>NUCLEOTIDE SEQUENCE</scope>
    <source>
        <strain evidence="10">MMS17-BM035</strain>
    </source>
</reference>
<gene>
    <name evidence="10" type="ORF">JFN87_05815</name>
</gene>
<feature type="domain" description="Major facilitator superfamily (MFS) profile" evidence="9">
    <location>
        <begin position="21"/>
        <end position="492"/>
    </location>
</feature>
<feature type="transmembrane region" description="Helical" evidence="8">
    <location>
        <begin position="146"/>
        <end position="169"/>
    </location>
</feature>
<dbReference type="Gene3D" id="1.20.1250.20">
    <property type="entry name" value="MFS general substrate transporter like domains"/>
    <property type="match status" value="1"/>
</dbReference>
<feature type="transmembrane region" description="Helical" evidence="8">
    <location>
        <begin position="469"/>
        <end position="487"/>
    </location>
</feature>
<dbReference type="GO" id="GO:0022857">
    <property type="term" value="F:transmembrane transporter activity"/>
    <property type="evidence" value="ECO:0007669"/>
    <property type="project" value="InterPro"/>
</dbReference>
<feature type="transmembrane region" description="Helical" evidence="8">
    <location>
        <begin position="56"/>
        <end position="80"/>
    </location>
</feature>
<feature type="transmembrane region" description="Helical" evidence="8">
    <location>
        <begin position="231"/>
        <end position="252"/>
    </location>
</feature>
<proteinExistence type="predicted"/>
<evidence type="ECO:0000256" key="8">
    <source>
        <dbReference type="SAM" id="Phobius"/>
    </source>
</evidence>
<dbReference type="InterPro" id="IPR036259">
    <property type="entry name" value="MFS_trans_sf"/>
</dbReference>
<sequence>MSVMSADAPANGRVDPKVLRTAMVLVVGALAVVFDTTIVSVALHRLSTSLHVPVSTIQWVATGYMLALGVAVPLSTWALARFGGKRVWMFALTVFLAASIGSSLAWDAGSLIGWRVVQGLGGGLMLPVMTTLIMQAAGGRALGRTMAWVALPALLGPILGPLAGGAIITDLSWRFMFWVNVPFCVAGLILAGLCLADDSPAASAARPRPGSEARPRPTAAARPRSEARPRLDVRGLVLLAPGIATVILGLSNAGSADGFAHPDVVAPLAVGVAFLVAFTLYALRRRDPLVDIRLLAARSVGSASSVLFLSGFSLFGAMLLLPLYYQEVRGVSALTAGLMLVPQGVGTLLSRQIVGPLTDRVGARSIAVVGFLVVAGTTVPFCFADTTSDGRLLALWLLLRGAGLGAVTMPVMTAAYVGLDRSRIAHSSVLTRTAQQIGGSFGTAVLAVVLERSVSGGGAGAVVSGFHVAFWWASGLSLVATALCVWLPGRKQVLAAAAAAAAASAPPALAATAEPEAAVDAKAEAATAKPDDAADAE</sequence>
<dbReference type="GO" id="GO:0046677">
    <property type="term" value="P:response to antibiotic"/>
    <property type="evidence" value="ECO:0007669"/>
    <property type="project" value="UniProtKB-KW"/>
</dbReference>
<evidence type="ECO:0000313" key="11">
    <source>
        <dbReference type="Proteomes" id="UP000670475"/>
    </source>
</evidence>
<feature type="region of interest" description="Disordered" evidence="7">
    <location>
        <begin position="202"/>
        <end position="227"/>
    </location>
</feature>
<feature type="transmembrane region" description="Helical" evidence="8">
    <location>
        <begin position="21"/>
        <end position="44"/>
    </location>
</feature>
<feature type="transmembrane region" description="Helical" evidence="8">
    <location>
        <begin position="361"/>
        <end position="381"/>
    </location>
</feature>
<keyword evidence="2" id="KW-0813">Transport</keyword>
<dbReference type="Gene3D" id="1.20.1720.10">
    <property type="entry name" value="Multidrug resistance protein D"/>
    <property type="match status" value="1"/>
</dbReference>
<keyword evidence="4 8" id="KW-1133">Transmembrane helix</keyword>
<feature type="transmembrane region" description="Helical" evidence="8">
    <location>
        <begin position="264"/>
        <end position="283"/>
    </location>
</feature>
<dbReference type="Proteomes" id="UP000670475">
    <property type="component" value="Unassembled WGS sequence"/>
</dbReference>
<dbReference type="InterPro" id="IPR011701">
    <property type="entry name" value="MFS"/>
</dbReference>
<keyword evidence="3 8" id="KW-0812">Transmembrane</keyword>
<dbReference type="EMBL" id="JAGIQL010000014">
    <property type="protein sequence ID" value="MBP0457019.1"/>
    <property type="molecule type" value="Genomic_DNA"/>
</dbReference>
<dbReference type="CDD" id="cd17503">
    <property type="entry name" value="MFS_LmrB_MDR_like"/>
    <property type="match status" value="1"/>
</dbReference>
<comment type="caution">
    <text evidence="10">The sequence shown here is derived from an EMBL/GenBank/DDBJ whole genome shotgun (WGS) entry which is preliminary data.</text>
</comment>
<feature type="transmembrane region" description="Helical" evidence="8">
    <location>
        <begin position="175"/>
        <end position="196"/>
    </location>
</feature>
<dbReference type="SUPFAM" id="SSF103473">
    <property type="entry name" value="MFS general substrate transporter"/>
    <property type="match status" value="1"/>
</dbReference>
<keyword evidence="11" id="KW-1185">Reference proteome</keyword>
<feature type="transmembrane region" description="Helical" evidence="8">
    <location>
        <begin position="87"/>
        <end position="106"/>
    </location>
</feature>
<dbReference type="InterPro" id="IPR020846">
    <property type="entry name" value="MFS_dom"/>
</dbReference>
<evidence type="ECO:0000256" key="6">
    <source>
        <dbReference type="ARBA" id="ARBA00023251"/>
    </source>
</evidence>
<keyword evidence="5 8" id="KW-0472">Membrane</keyword>
<feature type="transmembrane region" description="Helical" evidence="8">
    <location>
        <begin position="112"/>
        <end position="134"/>
    </location>
</feature>
<dbReference type="PROSITE" id="PS50850">
    <property type="entry name" value="MFS"/>
    <property type="match status" value="1"/>
</dbReference>
<dbReference type="AlphaFoldDB" id="A0A940M6E1"/>
<evidence type="ECO:0000256" key="1">
    <source>
        <dbReference type="ARBA" id="ARBA00004651"/>
    </source>
</evidence>
<comment type="subcellular location">
    <subcellularLocation>
        <location evidence="1">Cell membrane</location>
        <topology evidence="1">Multi-pass membrane protein</topology>
    </subcellularLocation>
</comment>
<evidence type="ECO:0000256" key="3">
    <source>
        <dbReference type="ARBA" id="ARBA00022692"/>
    </source>
</evidence>
<evidence type="ECO:0000256" key="5">
    <source>
        <dbReference type="ARBA" id="ARBA00023136"/>
    </source>
</evidence>
<dbReference type="Pfam" id="PF07690">
    <property type="entry name" value="MFS_1"/>
    <property type="match status" value="1"/>
</dbReference>
<evidence type="ECO:0000259" key="9">
    <source>
        <dbReference type="PROSITE" id="PS50850"/>
    </source>
</evidence>
<evidence type="ECO:0000256" key="7">
    <source>
        <dbReference type="SAM" id="MobiDB-lite"/>
    </source>
</evidence>
<dbReference type="GO" id="GO:0005886">
    <property type="term" value="C:plasma membrane"/>
    <property type="evidence" value="ECO:0007669"/>
    <property type="project" value="UniProtKB-SubCell"/>
</dbReference>
<protein>
    <submittedName>
        <fullName evidence="10">Multidrug efflux MFS transporter</fullName>
    </submittedName>
</protein>
<dbReference type="PANTHER" id="PTHR42718:SF9">
    <property type="entry name" value="MAJOR FACILITATOR SUPERFAMILY MULTIDRUG TRANSPORTER MFSC"/>
    <property type="match status" value="1"/>
</dbReference>
<accession>A0A940M6E1</accession>
<feature type="transmembrane region" description="Helical" evidence="8">
    <location>
        <begin position="393"/>
        <end position="417"/>
    </location>
</feature>
<feature type="transmembrane region" description="Helical" evidence="8">
    <location>
        <begin position="304"/>
        <end position="325"/>
    </location>
</feature>
<name>A0A940M6E1_9ACTN</name>
<evidence type="ECO:0000256" key="4">
    <source>
        <dbReference type="ARBA" id="ARBA00022989"/>
    </source>
</evidence>
<organism evidence="10 11">
    <name type="scientific">Streptomyces montanisoli</name>
    <dbReference type="NCBI Taxonomy" id="2798581"/>
    <lineage>
        <taxon>Bacteria</taxon>
        <taxon>Bacillati</taxon>
        <taxon>Actinomycetota</taxon>
        <taxon>Actinomycetes</taxon>
        <taxon>Kitasatosporales</taxon>
        <taxon>Streptomycetaceae</taxon>
        <taxon>Streptomyces</taxon>
    </lineage>
</organism>
<evidence type="ECO:0000313" key="10">
    <source>
        <dbReference type="EMBL" id="MBP0457019.1"/>
    </source>
</evidence>
<evidence type="ECO:0000256" key="2">
    <source>
        <dbReference type="ARBA" id="ARBA00022448"/>
    </source>
</evidence>
<keyword evidence="6" id="KW-0046">Antibiotic resistance</keyword>